<dbReference type="EMBL" id="LAQJ01000006">
    <property type="protein sequence ID" value="KKO21240.1"/>
    <property type="molecule type" value="Genomic_DNA"/>
</dbReference>
<keyword evidence="2" id="KW-1185">Reference proteome</keyword>
<organism evidence="1 2">
    <name type="scientific">Candidatus Brocadia fulgida</name>
    <dbReference type="NCBI Taxonomy" id="380242"/>
    <lineage>
        <taxon>Bacteria</taxon>
        <taxon>Pseudomonadati</taxon>
        <taxon>Planctomycetota</taxon>
        <taxon>Candidatus Brocadiia</taxon>
        <taxon>Candidatus Brocadiales</taxon>
        <taxon>Candidatus Brocadiaceae</taxon>
        <taxon>Candidatus Brocadia</taxon>
    </lineage>
</organism>
<proteinExistence type="predicted"/>
<protein>
    <submittedName>
        <fullName evidence="1">Uncharacterized protein</fullName>
    </submittedName>
</protein>
<dbReference type="AlphaFoldDB" id="A0A0M2V054"/>
<dbReference type="Proteomes" id="UP000034954">
    <property type="component" value="Unassembled WGS sequence"/>
</dbReference>
<gene>
    <name evidence="1" type="ORF">BROFUL_00035</name>
</gene>
<sequence length="64" mass="7304">MVKVKTFTSSLKIFQVHNELVELDRTVNEFLQQNKIKKVISVCDSTTNNDGGTMGIIRVLTYEE</sequence>
<evidence type="ECO:0000313" key="1">
    <source>
        <dbReference type="EMBL" id="KKO21240.1"/>
    </source>
</evidence>
<evidence type="ECO:0000313" key="2">
    <source>
        <dbReference type="Proteomes" id="UP000034954"/>
    </source>
</evidence>
<reference evidence="1 2" key="1">
    <citation type="journal article" date="2013" name="BMC Microbiol.">
        <title>Identification of the type II cytochrome c maturation pathway in anammox bacteria by comparative genomics.</title>
        <authorList>
            <person name="Ferousi C."/>
            <person name="Speth D.R."/>
            <person name="Reimann J."/>
            <person name="Op den Camp H.J."/>
            <person name="Allen J.W."/>
            <person name="Keltjens J.T."/>
            <person name="Jetten M.S."/>
        </authorList>
    </citation>
    <scope>NUCLEOTIDE SEQUENCE [LARGE SCALE GENOMIC DNA]</scope>
    <source>
        <strain evidence="1">RU1</strain>
    </source>
</reference>
<comment type="caution">
    <text evidence="1">The sequence shown here is derived from an EMBL/GenBank/DDBJ whole genome shotgun (WGS) entry which is preliminary data.</text>
</comment>
<name>A0A0M2V054_9BACT</name>
<accession>A0A0M2V054</accession>